<organism evidence="1 2">
    <name type="scientific">bacterium (Candidatus Blackallbacteria) CG17_big_fil_post_rev_8_21_14_2_50_48_46</name>
    <dbReference type="NCBI Taxonomy" id="2014261"/>
    <lineage>
        <taxon>Bacteria</taxon>
        <taxon>Candidatus Blackallbacteria</taxon>
    </lineage>
</organism>
<evidence type="ECO:0000313" key="2">
    <source>
        <dbReference type="Proteomes" id="UP000231019"/>
    </source>
</evidence>
<dbReference type="InterPro" id="IPR035948">
    <property type="entry name" value="YwqG-like_sf"/>
</dbReference>
<dbReference type="Pfam" id="PF09234">
    <property type="entry name" value="DUF1963"/>
    <property type="match status" value="1"/>
</dbReference>
<dbReference type="Proteomes" id="UP000231019">
    <property type="component" value="Unassembled WGS sequence"/>
</dbReference>
<protein>
    <recommendedName>
        <fullName evidence="3">DUF1963 domain-containing protein</fullName>
    </recommendedName>
</protein>
<comment type="caution">
    <text evidence="1">The sequence shown here is derived from an EMBL/GenBank/DDBJ whole genome shotgun (WGS) entry which is preliminary data.</text>
</comment>
<sequence length="357" mass="41082">MSSNEIENNIDTKLRAGSRYFLNSNIVPSKAIEISYSNPNLIIRSGLAESILNNVEKIDAGYRFGRIDGSPNLDADYLRASSIYKEKIEEAISNGYVEVEESEIYLQTTQIVQNKLIEQHLLRPFWLPEVSTELTNDWLQSSHYGGASYLKNKNYPSCKNCKHPLTHLLQLNLSELPENFDFTIREGALKIYYCVDQSGDCELFDPKQNANSPNYFCTYVPVEELENIVEYPEYGENSDYVIFSPVQIKSWNYGGEELPDEEYLTNFMPQISSLFTKVEKHAHTFFEIPYESDKLGGWPLSAGFDEIAKCKECSQPMTNIYHLDPYAYVEFSPASVIGRVFICPNHKEEIFFTYNYF</sequence>
<accession>A0A2M7G046</accession>
<dbReference type="InterPro" id="IPR015315">
    <property type="entry name" value="DUF1963"/>
</dbReference>
<evidence type="ECO:0008006" key="3">
    <source>
        <dbReference type="Google" id="ProtNLM"/>
    </source>
</evidence>
<proteinExistence type="predicted"/>
<gene>
    <name evidence="1" type="ORF">COW36_20005</name>
</gene>
<dbReference type="SUPFAM" id="SSF103032">
    <property type="entry name" value="Hypothetical protein YwqG"/>
    <property type="match status" value="1"/>
</dbReference>
<dbReference type="AlphaFoldDB" id="A0A2M7G046"/>
<dbReference type="EMBL" id="PFFQ01000055">
    <property type="protein sequence ID" value="PIW14933.1"/>
    <property type="molecule type" value="Genomic_DNA"/>
</dbReference>
<reference evidence="1 2" key="1">
    <citation type="submission" date="2017-09" db="EMBL/GenBank/DDBJ databases">
        <title>Depth-based differentiation of microbial function through sediment-hosted aquifers and enrichment of novel symbionts in the deep terrestrial subsurface.</title>
        <authorList>
            <person name="Probst A.J."/>
            <person name="Ladd B."/>
            <person name="Jarett J.K."/>
            <person name="Geller-Mcgrath D.E."/>
            <person name="Sieber C.M."/>
            <person name="Emerson J.B."/>
            <person name="Anantharaman K."/>
            <person name="Thomas B.C."/>
            <person name="Malmstrom R."/>
            <person name="Stieglmeier M."/>
            <person name="Klingl A."/>
            <person name="Woyke T."/>
            <person name="Ryan C.M."/>
            <person name="Banfield J.F."/>
        </authorList>
    </citation>
    <scope>NUCLEOTIDE SEQUENCE [LARGE SCALE GENOMIC DNA]</scope>
    <source>
        <strain evidence="1">CG17_big_fil_post_rev_8_21_14_2_50_48_46</strain>
    </source>
</reference>
<evidence type="ECO:0000313" key="1">
    <source>
        <dbReference type="EMBL" id="PIW14933.1"/>
    </source>
</evidence>
<dbReference type="Gene3D" id="2.30.320.10">
    <property type="entry name" value="YwqG-like"/>
    <property type="match status" value="1"/>
</dbReference>
<name>A0A2M7G046_9BACT</name>